<dbReference type="KEGG" id="chy:CHY_1877"/>
<dbReference type="STRING" id="246194.CHY_1877"/>
<dbReference type="EMBL" id="CP000141">
    <property type="protein sequence ID" value="ABB14639.1"/>
    <property type="molecule type" value="Genomic_DNA"/>
</dbReference>
<dbReference type="Proteomes" id="UP000002706">
    <property type="component" value="Chromosome"/>
</dbReference>
<dbReference type="InParanoid" id="Q3AAY7"/>
<proteinExistence type="predicted"/>
<organism evidence="1 2">
    <name type="scientific">Carboxydothermus hydrogenoformans (strain ATCC BAA-161 / DSM 6008 / Z-2901)</name>
    <dbReference type="NCBI Taxonomy" id="246194"/>
    <lineage>
        <taxon>Bacteria</taxon>
        <taxon>Bacillati</taxon>
        <taxon>Bacillota</taxon>
        <taxon>Clostridia</taxon>
        <taxon>Thermoanaerobacterales</taxon>
        <taxon>Thermoanaerobacteraceae</taxon>
        <taxon>Carboxydothermus</taxon>
    </lineage>
</organism>
<reference evidence="1 2" key="1">
    <citation type="journal article" date="2005" name="PLoS Genet.">
        <title>Life in hot carbon monoxide: the complete genome sequence of Carboxydothermus hydrogenoformans Z-2901.</title>
        <authorList>
            <person name="Wu M."/>
            <person name="Ren Q."/>
            <person name="Durkin A.S."/>
            <person name="Daugherty S.C."/>
            <person name="Brinkac L.M."/>
            <person name="Dodson R.J."/>
            <person name="Madupu R."/>
            <person name="Sullivan S.A."/>
            <person name="Kolonay J.F."/>
            <person name="Haft D.H."/>
            <person name="Nelson W.C."/>
            <person name="Tallon L.J."/>
            <person name="Jones K.M."/>
            <person name="Ulrich L.E."/>
            <person name="Gonzalez J.M."/>
            <person name="Zhulin I.B."/>
            <person name="Robb F.T."/>
            <person name="Eisen J.A."/>
        </authorList>
    </citation>
    <scope>NUCLEOTIDE SEQUENCE [LARGE SCALE GENOMIC DNA]</scope>
    <source>
        <strain evidence="2">ATCC BAA-161 / DSM 6008 / Z-2901</strain>
    </source>
</reference>
<evidence type="ECO:0000313" key="2">
    <source>
        <dbReference type="Proteomes" id="UP000002706"/>
    </source>
</evidence>
<keyword evidence="2" id="KW-1185">Reference proteome</keyword>
<evidence type="ECO:0000313" key="1">
    <source>
        <dbReference type="EMBL" id="ABB14639.1"/>
    </source>
</evidence>
<dbReference type="HOGENOM" id="CLU_1544841_0_0_9"/>
<accession>Q3AAY7</accession>
<gene>
    <name evidence="1" type="ordered locus">CHY_1877</name>
</gene>
<protein>
    <submittedName>
        <fullName evidence="1">Uncharacterized protein</fullName>
    </submittedName>
</protein>
<dbReference type="eggNOG" id="ENOG502ZJ5H">
    <property type="taxonomic scope" value="Bacteria"/>
</dbReference>
<dbReference type="AlphaFoldDB" id="Q3AAY7"/>
<name>Q3AAY7_CARHZ</name>
<sequence>MSIFLIVIGCSAKDVSSEAEFTLDSAYYGYVFGTFNHDYSTRLFEFGQIVKKASEIKNERDLDYLKGRIDAFLMGRPGSFGEIVSIDKRYLDKIIIPELQQPIFNLLNDLEFYISSLYKIVEEKDLQKLSQLREEFKELYQLERKINDNGYQNSQDKERFLATINKMEEIMKK</sequence>